<dbReference type="FunFam" id="3.20.20.80:FF:000030">
    <property type="entry name" value="Lysosomal acid glucosylceramidase"/>
    <property type="match status" value="1"/>
</dbReference>
<evidence type="ECO:0000256" key="2">
    <source>
        <dbReference type="ARBA" id="ARBA00004760"/>
    </source>
</evidence>
<comment type="pathway">
    <text evidence="2">Lipid metabolism; sphingolipid metabolism.</text>
</comment>
<comment type="similarity">
    <text evidence="4 12">Belongs to the glycosyl hydrolase 30 family.</text>
</comment>
<dbReference type="SUPFAM" id="SSF51445">
    <property type="entry name" value="(Trans)glycosidases"/>
    <property type="match status" value="1"/>
</dbReference>
<dbReference type="AlphaFoldDB" id="A0AAN5I413"/>
<sequence>SKPAPDMLRPLLFSSLLTLVYANGCSQRQFPTGIVCVCNATYCDDIDPPGNVANTAAVVYLTNIEGARMQRTVVQKTFSTTGDIVLSIDPNTVYQELIGFGGSFTDATGINLLSLSESTRDNLMQSYFGSRGAEYTLGRVPIASTDFSPRPYSYAEVKGDFDMEHFALVEEDFKYKLPFIKHAVDLQRDFGGLKLVAAPWSAPAWMKNNNIMIGGGKLRGFEGGPYYVAWAKYFVKFFESYALEGVNFWAVEIQNEPRCGADPNYKWQSMYFSPEMEANFLVNQLSPALKNSTVTMTLKVLAMTDQRGALPEWPQRMFADETARSLSDGISVHWYEDDFKTADLLVKTHQEFPEKFILASEASNGFMDPHQIRMRPGDYGRAEKYAHSIIEDLNNFVGGWIDWNFALDLTGGPTWVNNVLDSTILVNSDHDEFYKQPSYYALAHFSKFLKPGSRRVRLDITGGELKSIEKLCAIGADGTRVIVAMNTDKEKESKAVKVNIVDRSREGAIELELHPRSIVTILWK</sequence>
<dbReference type="Pfam" id="PF17189">
    <property type="entry name" value="Glyco_hydro_30C"/>
    <property type="match status" value="1"/>
</dbReference>
<reference evidence="17" key="1">
    <citation type="submission" date="2022-10" db="EMBL/GenBank/DDBJ databases">
        <title>Genome assembly of Pristionchus species.</title>
        <authorList>
            <person name="Yoshida K."/>
            <person name="Sommer R.J."/>
        </authorList>
    </citation>
    <scope>NUCLEOTIDE SEQUENCE [LARGE SCALE GENOMIC DNA]</scope>
    <source>
        <strain evidence="17">RS5460</strain>
    </source>
</reference>
<keyword evidence="9 12" id="KW-0443">Lipid metabolism</keyword>
<dbReference type="GO" id="GO:0030163">
    <property type="term" value="P:protein catabolic process"/>
    <property type="evidence" value="ECO:0007669"/>
    <property type="project" value="UniProtKB-ARBA"/>
</dbReference>
<evidence type="ECO:0000256" key="12">
    <source>
        <dbReference type="RuleBase" id="RU361188"/>
    </source>
</evidence>
<dbReference type="GO" id="GO:0005102">
    <property type="term" value="F:signaling receptor binding"/>
    <property type="evidence" value="ECO:0007669"/>
    <property type="project" value="UniProtKB-ARBA"/>
</dbReference>
<dbReference type="Pfam" id="PF02055">
    <property type="entry name" value="Glyco_hydro_30"/>
    <property type="match status" value="1"/>
</dbReference>
<dbReference type="GO" id="GO:0042391">
    <property type="term" value="P:regulation of membrane potential"/>
    <property type="evidence" value="ECO:0007669"/>
    <property type="project" value="UniProtKB-ARBA"/>
</dbReference>
<dbReference type="PRINTS" id="PR00843">
    <property type="entry name" value="GLHYDRLASE30"/>
</dbReference>
<keyword evidence="7 12" id="KW-0378">Hydrolase</keyword>
<feature type="domain" description="Glycosyl hydrolase family 30 TIM-barrel" evidence="14">
    <location>
        <begin position="99"/>
        <end position="449"/>
    </location>
</feature>
<accession>A0AAN5I413</accession>
<dbReference type="GO" id="GO:0051246">
    <property type="term" value="P:regulation of protein metabolic process"/>
    <property type="evidence" value="ECO:0007669"/>
    <property type="project" value="UniProtKB-ARBA"/>
</dbReference>
<dbReference type="GO" id="GO:0006680">
    <property type="term" value="P:glucosylceramide catabolic process"/>
    <property type="evidence" value="ECO:0007669"/>
    <property type="project" value="TreeGrafter"/>
</dbReference>
<dbReference type="Gene3D" id="3.20.20.80">
    <property type="entry name" value="Glycosidases"/>
    <property type="match status" value="1"/>
</dbReference>
<dbReference type="InterPro" id="IPR033452">
    <property type="entry name" value="GH30_C"/>
</dbReference>
<dbReference type="InterPro" id="IPR001139">
    <property type="entry name" value="Glyco_hydro_30"/>
</dbReference>
<comment type="pathway">
    <text evidence="3">Sphingolipid metabolism.</text>
</comment>
<dbReference type="GO" id="GO:0016758">
    <property type="term" value="F:hexosyltransferase activity"/>
    <property type="evidence" value="ECO:0007669"/>
    <property type="project" value="UniProtKB-ARBA"/>
</dbReference>
<dbReference type="PANTHER" id="PTHR11069:SF23">
    <property type="entry name" value="LYSOSOMAL ACID GLUCOSYLCERAMIDASE"/>
    <property type="match status" value="1"/>
</dbReference>
<evidence type="ECO:0000256" key="4">
    <source>
        <dbReference type="ARBA" id="ARBA00005382"/>
    </source>
</evidence>
<evidence type="ECO:0000313" key="16">
    <source>
        <dbReference type="EMBL" id="GMR50834.1"/>
    </source>
</evidence>
<evidence type="ECO:0000256" key="13">
    <source>
        <dbReference type="SAM" id="SignalP"/>
    </source>
</evidence>
<dbReference type="GO" id="GO:0005764">
    <property type="term" value="C:lysosome"/>
    <property type="evidence" value="ECO:0007669"/>
    <property type="project" value="UniProtKB-ARBA"/>
</dbReference>
<dbReference type="GO" id="GO:0032006">
    <property type="term" value="P:regulation of TOR signaling"/>
    <property type="evidence" value="ECO:0007669"/>
    <property type="project" value="UniProtKB-ARBA"/>
</dbReference>
<evidence type="ECO:0000313" key="17">
    <source>
        <dbReference type="Proteomes" id="UP001328107"/>
    </source>
</evidence>
<evidence type="ECO:0000256" key="5">
    <source>
        <dbReference type="ARBA" id="ARBA00012658"/>
    </source>
</evidence>
<dbReference type="GO" id="GO:0006914">
    <property type="term" value="P:autophagy"/>
    <property type="evidence" value="ECO:0007669"/>
    <property type="project" value="UniProtKB-ARBA"/>
</dbReference>
<feature type="chain" id="PRO_5042966276" description="Glucosylceramidase" evidence="13">
    <location>
        <begin position="23"/>
        <end position="524"/>
    </location>
</feature>
<protein>
    <recommendedName>
        <fullName evidence="5 12">Glucosylceramidase</fullName>
        <ecNumber evidence="5 12">3.2.1.45</ecNumber>
    </recommendedName>
</protein>
<dbReference type="GO" id="GO:0004348">
    <property type="term" value="F:glucosylceramidase activity"/>
    <property type="evidence" value="ECO:0007669"/>
    <property type="project" value="UniProtKB-EC"/>
</dbReference>
<keyword evidence="12" id="KW-0326">Glycosidase</keyword>
<evidence type="ECO:0000256" key="6">
    <source>
        <dbReference type="ARBA" id="ARBA00022729"/>
    </source>
</evidence>
<proteinExistence type="inferred from homology"/>
<feature type="domain" description="Glycosyl hydrolase family 30 beta sandwich" evidence="15">
    <location>
        <begin position="452"/>
        <end position="521"/>
    </location>
</feature>
<comment type="catalytic activity">
    <reaction evidence="10">
        <text>a beta-D-glucosylceramide + H2O = an N-acyl-sphingoid base + D-glucose</text>
        <dbReference type="Rhea" id="RHEA:81447"/>
        <dbReference type="ChEBI" id="CHEBI:4167"/>
        <dbReference type="ChEBI" id="CHEBI:15377"/>
        <dbReference type="ChEBI" id="CHEBI:83264"/>
        <dbReference type="ChEBI" id="CHEBI:83273"/>
    </reaction>
    <physiologicalReaction direction="left-to-right" evidence="10">
        <dbReference type="Rhea" id="RHEA:81448"/>
    </physiologicalReaction>
</comment>
<dbReference type="GO" id="GO:0008202">
    <property type="term" value="P:steroid metabolic process"/>
    <property type="evidence" value="ECO:0007669"/>
    <property type="project" value="UniProtKB-ARBA"/>
</dbReference>
<name>A0AAN5I413_9BILA</name>
<dbReference type="GO" id="GO:0005774">
    <property type="term" value="C:vacuolar membrane"/>
    <property type="evidence" value="ECO:0007669"/>
    <property type="project" value="UniProtKB-ARBA"/>
</dbReference>
<keyword evidence="8 12" id="KW-0746">Sphingolipid metabolism</keyword>
<dbReference type="Proteomes" id="UP001328107">
    <property type="component" value="Unassembled WGS sequence"/>
</dbReference>
<dbReference type="GO" id="GO:0006066">
    <property type="term" value="P:alcohol metabolic process"/>
    <property type="evidence" value="ECO:0007669"/>
    <property type="project" value="UniProtKB-ARBA"/>
</dbReference>
<evidence type="ECO:0000256" key="9">
    <source>
        <dbReference type="ARBA" id="ARBA00023098"/>
    </source>
</evidence>
<feature type="signal peptide" evidence="13">
    <location>
        <begin position="1"/>
        <end position="22"/>
    </location>
</feature>
<dbReference type="GO" id="GO:0010605">
    <property type="term" value="P:negative regulation of macromolecule metabolic process"/>
    <property type="evidence" value="ECO:0007669"/>
    <property type="project" value="UniProtKB-ARBA"/>
</dbReference>
<evidence type="ECO:0000259" key="14">
    <source>
        <dbReference type="Pfam" id="PF02055"/>
    </source>
</evidence>
<evidence type="ECO:0000256" key="8">
    <source>
        <dbReference type="ARBA" id="ARBA00022919"/>
    </source>
</evidence>
<feature type="non-terminal residue" evidence="16">
    <location>
        <position position="1"/>
    </location>
</feature>
<evidence type="ECO:0000256" key="11">
    <source>
        <dbReference type="ARBA" id="ARBA00051345"/>
    </source>
</evidence>
<keyword evidence="17" id="KW-1185">Reference proteome</keyword>
<dbReference type="InterPro" id="IPR017853">
    <property type="entry name" value="GH"/>
</dbReference>
<evidence type="ECO:0000256" key="1">
    <source>
        <dbReference type="ARBA" id="ARBA00001013"/>
    </source>
</evidence>
<comment type="catalytic activity">
    <reaction evidence="11">
        <text>an N-acyl-1-beta-D-glucosyl-15-methylhexadecasphing-4-enine + H2O = an N-acyl-15-methylhexadecasphing-4-enine + D-glucose</text>
        <dbReference type="Rhea" id="RHEA:34755"/>
        <dbReference type="ChEBI" id="CHEBI:4167"/>
        <dbReference type="ChEBI" id="CHEBI:15377"/>
        <dbReference type="ChEBI" id="CHEBI:70815"/>
        <dbReference type="ChEBI" id="CHEBI:70846"/>
    </reaction>
    <physiologicalReaction direction="left-to-right" evidence="11">
        <dbReference type="Rhea" id="RHEA:34756"/>
    </physiologicalReaction>
</comment>
<comment type="catalytic activity">
    <reaction evidence="1">
        <text>a beta-D-glucosyl-(1&lt;-&gt;1')-N-acylsphing-4-enine + H2O = an N-acylsphing-4-enine + D-glucose</text>
        <dbReference type="Rhea" id="RHEA:13269"/>
        <dbReference type="ChEBI" id="CHEBI:4167"/>
        <dbReference type="ChEBI" id="CHEBI:15377"/>
        <dbReference type="ChEBI" id="CHEBI:22801"/>
        <dbReference type="ChEBI" id="CHEBI:52639"/>
        <dbReference type="EC" id="3.2.1.45"/>
    </reaction>
    <physiologicalReaction direction="left-to-right" evidence="1">
        <dbReference type="Rhea" id="RHEA:13270"/>
    </physiologicalReaction>
</comment>
<dbReference type="PANTHER" id="PTHR11069">
    <property type="entry name" value="GLUCOSYLCERAMIDASE"/>
    <property type="match status" value="1"/>
</dbReference>
<evidence type="ECO:0000256" key="7">
    <source>
        <dbReference type="ARBA" id="ARBA00022801"/>
    </source>
</evidence>
<evidence type="ECO:0000259" key="15">
    <source>
        <dbReference type="Pfam" id="PF17189"/>
    </source>
</evidence>
<dbReference type="EC" id="3.2.1.45" evidence="5 12"/>
<organism evidence="16 17">
    <name type="scientific">Pristionchus mayeri</name>
    <dbReference type="NCBI Taxonomy" id="1317129"/>
    <lineage>
        <taxon>Eukaryota</taxon>
        <taxon>Metazoa</taxon>
        <taxon>Ecdysozoa</taxon>
        <taxon>Nematoda</taxon>
        <taxon>Chromadorea</taxon>
        <taxon>Rhabditida</taxon>
        <taxon>Rhabditina</taxon>
        <taxon>Diplogasteromorpha</taxon>
        <taxon>Diplogasteroidea</taxon>
        <taxon>Neodiplogasteridae</taxon>
        <taxon>Pristionchus</taxon>
    </lineage>
</organism>
<dbReference type="GO" id="GO:0007040">
    <property type="term" value="P:lysosome organization"/>
    <property type="evidence" value="ECO:0007669"/>
    <property type="project" value="UniProtKB-ARBA"/>
</dbReference>
<evidence type="ECO:0000256" key="10">
    <source>
        <dbReference type="ARBA" id="ARBA00050474"/>
    </source>
</evidence>
<keyword evidence="6 13" id="KW-0732">Signal</keyword>
<dbReference type="EMBL" id="BTRK01000004">
    <property type="protein sequence ID" value="GMR50834.1"/>
    <property type="molecule type" value="Genomic_DNA"/>
</dbReference>
<dbReference type="InterPro" id="IPR033453">
    <property type="entry name" value="Glyco_hydro_30_TIM-barrel"/>
</dbReference>
<dbReference type="GO" id="GO:0016241">
    <property type="term" value="P:regulation of macroautophagy"/>
    <property type="evidence" value="ECO:0007669"/>
    <property type="project" value="UniProtKB-ARBA"/>
</dbReference>
<comment type="caution">
    <text evidence="16">The sequence shown here is derived from an EMBL/GenBank/DDBJ whole genome shotgun (WGS) entry which is preliminary data.</text>
</comment>
<evidence type="ECO:0000256" key="3">
    <source>
        <dbReference type="ARBA" id="ARBA00004991"/>
    </source>
</evidence>
<gene>
    <name evidence="16" type="ORF">PMAYCL1PPCAC_21029</name>
</gene>
<dbReference type="SUPFAM" id="SSF51011">
    <property type="entry name" value="Glycosyl hydrolase domain"/>
    <property type="match status" value="1"/>
</dbReference>